<keyword evidence="1" id="KW-1133">Transmembrane helix</keyword>
<name>A0A1I7X7P9_HETBA</name>
<reference evidence="3" key="1">
    <citation type="submission" date="2016-11" db="UniProtKB">
        <authorList>
            <consortium name="WormBaseParasite"/>
        </authorList>
    </citation>
    <scope>IDENTIFICATION</scope>
</reference>
<organism evidence="2 3">
    <name type="scientific">Heterorhabditis bacteriophora</name>
    <name type="common">Entomopathogenic nematode worm</name>
    <dbReference type="NCBI Taxonomy" id="37862"/>
    <lineage>
        <taxon>Eukaryota</taxon>
        <taxon>Metazoa</taxon>
        <taxon>Ecdysozoa</taxon>
        <taxon>Nematoda</taxon>
        <taxon>Chromadorea</taxon>
        <taxon>Rhabditida</taxon>
        <taxon>Rhabditina</taxon>
        <taxon>Rhabditomorpha</taxon>
        <taxon>Strongyloidea</taxon>
        <taxon>Heterorhabditidae</taxon>
        <taxon>Heterorhabditis</taxon>
    </lineage>
</organism>
<dbReference type="WBParaSite" id="Hba_13596">
    <property type="protein sequence ID" value="Hba_13596"/>
    <property type="gene ID" value="Hba_13596"/>
</dbReference>
<evidence type="ECO:0000313" key="3">
    <source>
        <dbReference type="WBParaSite" id="Hba_13596"/>
    </source>
</evidence>
<dbReference type="Proteomes" id="UP000095283">
    <property type="component" value="Unplaced"/>
</dbReference>
<accession>A0A1I7X7P9</accession>
<keyword evidence="1" id="KW-0812">Transmembrane</keyword>
<keyword evidence="2" id="KW-1185">Reference proteome</keyword>
<sequence length="72" mass="8144">MRLVTEDTLYHNLVNVVSFKPINLAEFYITAIHNYVIVLININLTVNYITAMKSMGAEIKCDSEVIKPACII</sequence>
<proteinExistence type="predicted"/>
<dbReference type="AlphaFoldDB" id="A0A1I7X7P9"/>
<feature type="transmembrane region" description="Helical" evidence="1">
    <location>
        <begin position="27"/>
        <end position="50"/>
    </location>
</feature>
<evidence type="ECO:0000256" key="1">
    <source>
        <dbReference type="SAM" id="Phobius"/>
    </source>
</evidence>
<keyword evidence="1" id="KW-0472">Membrane</keyword>
<evidence type="ECO:0000313" key="2">
    <source>
        <dbReference type="Proteomes" id="UP000095283"/>
    </source>
</evidence>
<protein>
    <submittedName>
        <fullName evidence="3">Uncharacterized protein</fullName>
    </submittedName>
</protein>